<keyword evidence="3" id="KW-1185">Reference proteome</keyword>
<evidence type="ECO:0000256" key="1">
    <source>
        <dbReference type="SAM" id="MobiDB-lite"/>
    </source>
</evidence>
<organism evidence="2 3">
    <name type="scientific">Fonsecaea erecta</name>
    <dbReference type="NCBI Taxonomy" id="1367422"/>
    <lineage>
        <taxon>Eukaryota</taxon>
        <taxon>Fungi</taxon>
        <taxon>Dikarya</taxon>
        <taxon>Ascomycota</taxon>
        <taxon>Pezizomycotina</taxon>
        <taxon>Eurotiomycetes</taxon>
        <taxon>Chaetothyriomycetidae</taxon>
        <taxon>Chaetothyriales</taxon>
        <taxon>Herpotrichiellaceae</taxon>
        <taxon>Fonsecaea</taxon>
    </lineage>
</organism>
<dbReference type="EMBL" id="LVYI01000003">
    <property type="protein sequence ID" value="OAP61749.1"/>
    <property type="molecule type" value="Genomic_DNA"/>
</dbReference>
<dbReference type="OrthoDB" id="10682275at2759"/>
<reference evidence="2 3" key="1">
    <citation type="submission" date="2016-04" db="EMBL/GenBank/DDBJ databases">
        <title>Draft genome of Fonsecaea erecta CBS 125763.</title>
        <authorList>
            <person name="Weiss V.A."/>
            <person name="Vicente V.A."/>
            <person name="Raittz R.T."/>
            <person name="Moreno L.F."/>
            <person name="De Souza E.M."/>
            <person name="Pedrosa F.O."/>
            <person name="Steffens M.B."/>
            <person name="Faoro H."/>
            <person name="Tadra-Sfeir M.Z."/>
            <person name="Najafzadeh M.J."/>
            <person name="Felipe M.S."/>
            <person name="Teixeira M."/>
            <person name="Sun J."/>
            <person name="Xi L."/>
            <person name="Gomes R."/>
            <person name="De Azevedo C.M."/>
            <person name="Salgado C.G."/>
            <person name="Da Silva M.B."/>
            <person name="Nascimento M.F."/>
            <person name="Queiroz-Telles F."/>
            <person name="Attili D.S."/>
            <person name="Gorbushina A."/>
        </authorList>
    </citation>
    <scope>NUCLEOTIDE SEQUENCE [LARGE SCALE GENOMIC DNA]</scope>
    <source>
        <strain evidence="2 3">CBS 125763</strain>
    </source>
</reference>
<protein>
    <submittedName>
        <fullName evidence="2">Uncharacterized protein</fullName>
    </submittedName>
</protein>
<feature type="compositionally biased region" description="Acidic residues" evidence="1">
    <location>
        <begin position="164"/>
        <end position="178"/>
    </location>
</feature>
<evidence type="ECO:0000313" key="2">
    <source>
        <dbReference type="EMBL" id="OAP61749.1"/>
    </source>
</evidence>
<comment type="caution">
    <text evidence="2">The sequence shown here is derived from an EMBL/GenBank/DDBJ whole genome shotgun (WGS) entry which is preliminary data.</text>
</comment>
<dbReference type="RefSeq" id="XP_018695116.1">
    <property type="nucleotide sequence ID" value="XM_018835466.1"/>
</dbReference>
<dbReference type="AlphaFoldDB" id="A0A178ZPK9"/>
<proteinExistence type="predicted"/>
<sequence>MNWLREHQENLGIPCTIQFDSPGSIRTPTRSATNSSSSGSSSSSTNTSSTTLTWPVPSPDLSDRKRKARSPAQSPGDDEVSGVEGLGQFTSARRASKRRTRSLLAPWSYFDQADDNVNDDNVDEDSDYIPDEAAGESDWFSDDSDGDQCEHSDVEDNTGVGQAGDEEDEEEGEDEDDVDRNPELNMSLAQPGVAAISVRGHNIFQGSKHSMTL</sequence>
<dbReference type="Proteomes" id="UP000078343">
    <property type="component" value="Unassembled WGS sequence"/>
</dbReference>
<feature type="compositionally biased region" description="Acidic residues" evidence="1">
    <location>
        <begin position="112"/>
        <end position="147"/>
    </location>
</feature>
<accession>A0A178ZPK9</accession>
<feature type="region of interest" description="Disordered" evidence="1">
    <location>
        <begin position="1"/>
        <end position="193"/>
    </location>
</feature>
<gene>
    <name evidence="2" type="ORF">AYL99_03952</name>
</gene>
<evidence type="ECO:0000313" key="3">
    <source>
        <dbReference type="Proteomes" id="UP000078343"/>
    </source>
</evidence>
<feature type="compositionally biased region" description="Low complexity" evidence="1">
    <location>
        <begin position="27"/>
        <end position="53"/>
    </location>
</feature>
<name>A0A178ZPK9_9EURO</name>
<dbReference type="GeneID" id="30008121"/>